<dbReference type="InterPro" id="IPR045220">
    <property type="entry name" value="FRHB/FDHB/HCAR-like"/>
</dbReference>
<dbReference type="RefSeq" id="WP_197528079.1">
    <property type="nucleotide sequence ID" value="NZ_SJPO01000009.1"/>
</dbReference>
<dbReference type="Proteomes" id="UP000318478">
    <property type="component" value="Unassembled WGS sequence"/>
</dbReference>
<accession>A0A5C5YGM5</accession>
<gene>
    <name evidence="3" type="ORF">Pla123a_36040</name>
</gene>
<proteinExistence type="predicted"/>
<evidence type="ECO:0000259" key="1">
    <source>
        <dbReference type="Pfam" id="PF04422"/>
    </source>
</evidence>
<dbReference type="InterPro" id="IPR007525">
    <property type="entry name" value="FrhB_FdhB_C"/>
</dbReference>
<feature type="domain" description="Coenzyme F420 hydrogenase/dehydrogenase beta subunit N-terminal" evidence="1">
    <location>
        <begin position="70"/>
        <end position="149"/>
    </location>
</feature>
<sequence>MVSPTLHQIELNPYGELQATDDAEASEHDADFAGVCPFSGEGPDEDAIAERLYASPGVGRDDQIGYHLACYAGAVSESDFRERGSSGGMGSWIVAQLLAAGEVDGVVHVKETQQGDGARRFSYAISRTPAEVRDGAKSRYYPIEMSEVLAEVIRTPGRYAVVGIPCFIKAVRRLALAREDFSDRIAFCVSIVCGHLKSAAFAEAIAWEMGVDPGELAGIDFRHKLEGRKASQYGVRVTTSSGDEIVRPMEGLVTKDWGIGLFKYAACDMCDDVVGETADISIGDAWLPGFENDSRGTNVVVVRNARVGEIVEQGIREGRLELSPLAPGEVARSQAGGFRHRRLGLAYRLWLRARRGQWSPAKRVTPSCRGIDRRQRAIFELRSQILVEGREAFRAAKQAGSFGGFLDWFRPIEARYRALYRKPFYQRVIGAARARLRRLRR</sequence>
<feature type="domain" description="Coenzyme F420 hydrogenase/dehydrogenase beta subunit C-terminal" evidence="2">
    <location>
        <begin position="158"/>
        <end position="326"/>
    </location>
</feature>
<keyword evidence="4" id="KW-1185">Reference proteome</keyword>
<dbReference type="EMBL" id="SJPO01000009">
    <property type="protein sequence ID" value="TWT73711.1"/>
    <property type="molecule type" value="Genomic_DNA"/>
</dbReference>
<evidence type="ECO:0000313" key="3">
    <source>
        <dbReference type="EMBL" id="TWT73711.1"/>
    </source>
</evidence>
<dbReference type="Pfam" id="PF04432">
    <property type="entry name" value="FrhB_FdhB_C"/>
    <property type="match status" value="1"/>
</dbReference>
<name>A0A5C5YGM5_9BACT</name>
<evidence type="ECO:0000259" key="2">
    <source>
        <dbReference type="Pfam" id="PF04432"/>
    </source>
</evidence>
<dbReference type="InterPro" id="IPR007516">
    <property type="entry name" value="Co_F420_Hydgase/DH_bsu_N"/>
</dbReference>
<protein>
    <submittedName>
        <fullName evidence="3">Coenzyme F420-reducing hydrogenase subunit beta</fullName>
    </submittedName>
</protein>
<reference evidence="3 4" key="1">
    <citation type="submission" date="2019-02" db="EMBL/GenBank/DDBJ databases">
        <title>Deep-cultivation of Planctomycetes and their phenomic and genomic characterization uncovers novel biology.</title>
        <authorList>
            <person name="Wiegand S."/>
            <person name="Jogler M."/>
            <person name="Boedeker C."/>
            <person name="Pinto D."/>
            <person name="Vollmers J."/>
            <person name="Rivas-Marin E."/>
            <person name="Kohn T."/>
            <person name="Peeters S.H."/>
            <person name="Heuer A."/>
            <person name="Rast P."/>
            <person name="Oberbeckmann S."/>
            <person name="Bunk B."/>
            <person name="Jeske O."/>
            <person name="Meyerdierks A."/>
            <person name="Storesund J.E."/>
            <person name="Kallscheuer N."/>
            <person name="Luecker S."/>
            <person name="Lage O.M."/>
            <person name="Pohl T."/>
            <person name="Merkel B.J."/>
            <person name="Hornburger P."/>
            <person name="Mueller R.-W."/>
            <person name="Bruemmer F."/>
            <person name="Labrenz M."/>
            <person name="Spormann A.M."/>
            <person name="Op Den Camp H."/>
            <person name="Overmann J."/>
            <person name="Amann R."/>
            <person name="Jetten M.S.M."/>
            <person name="Mascher T."/>
            <person name="Medema M.H."/>
            <person name="Devos D.P."/>
            <person name="Kaster A.-K."/>
            <person name="Ovreas L."/>
            <person name="Rohde M."/>
            <person name="Galperin M.Y."/>
            <person name="Jogler C."/>
        </authorList>
    </citation>
    <scope>NUCLEOTIDE SEQUENCE [LARGE SCALE GENOMIC DNA]</scope>
    <source>
        <strain evidence="3 4">Pla123a</strain>
    </source>
</reference>
<dbReference type="AlphaFoldDB" id="A0A5C5YGM5"/>
<dbReference type="Pfam" id="PF04422">
    <property type="entry name" value="FrhB_FdhB_N"/>
    <property type="match status" value="1"/>
</dbReference>
<organism evidence="3 4">
    <name type="scientific">Posidoniimonas polymericola</name>
    <dbReference type="NCBI Taxonomy" id="2528002"/>
    <lineage>
        <taxon>Bacteria</taxon>
        <taxon>Pseudomonadati</taxon>
        <taxon>Planctomycetota</taxon>
        <taxon>Planctomycetia</taxon>
        <taxon>Pirellulales</taxon>
        <taxon>Lacipirellulaceae</taxon>
        <taxon>Posidoniimonas</taxon>
    </lineage>
</organism>
<comment type="caution">
    <text evidence="3">The sequence shown here is derived from an EMBL/GenBank/DDBJ whole genome shotgun (WGS) entry which is preliminary data.</text>
</comment>
<dbReference type="PANTHER" id="PTHR31332:SF0">
    <property type="entry name" value="7-HYDROXYMETHYL CHLOROPHYLL A REDUCTASE, CHLOROPLASTIC"/>
    <property type="match status" value="1"/>
</dbReference>
<dbReference type="PANTHER" id="PTHR31332">
    <property type="entry name" value="7-HYDROXYMETHYL CHLOROPHYLL A REDUCTASE, CHLOROPLASTIC"/>
    <property type="match status" value="1"/>
</dbReference>
<evidence type="ECO:0000313" key="4">
    <source>
        <dbReference type="Proteomes" id="UP000318478"/>
    </source>
</evidence>
<dbReference type="GO" id="GO:0052592">
    <property type="term" value="F:oxidoreductase activity, acting on CH or CH2 groups, with an iron-sulfur protein as acceptor"/>
    <property type="evidence" value="ECO:0007669"/>
    <property type="project" value="TreeGrafter"/>
</dbReference>